<evidence type="ECO:0000313" key="2">
    <source>
        <dbReference type="EMBL" id="THH01284.1"/>
    </source>
</evidence>
<reference evidence="2 3" key="1">
    <citation type="submission" date="2019-02" db="EMBL/GenBank/DDBJ databases">
        <title>Genome sequencing of the rare red list fungi Phlebia centrifuga.</title>
        <authorList>
            <person name="Buettner E."/>
            <person name="Kellner H."/>
        </authorList>
    </citation>
    <scope>NUCLEOTIDE SEQUENCE [LARGE SCALE GENOMIC DNA]</scope>
    <source>
        <strain evidence="2 3">DSM 108282</strain>
    </source>
</reference>
<organism evidence="2 3">
    <name type="scientific">Hermanssonia centrifuga</name>
    <dbReference type="NCBI Taxonomy" id="98765"/>
    <lineage>
        <taxon>Eukaryota</taxon>
        <taxon>Fungi</taxon>
        <taxon>Dikarya</taxon>
        <taxon>Basidiomycota</taxon>
        <taxon>Agaricomycotina</taxon>
        <taxon>Agaricomycetes</taxon>
        <taxon>Polyporales</taxon>
        <taxon>Meruliaceae</taxon>
        <taxon>Hermanssonia</taxon>
    </lineage>
</organism>
<feature type="transmembrane region" description="Helical" evidence="1">
    <location>
        <begin position="6"/>
        <end position="24"/>
    </location>
</feature>
<keyword evidence="1" id="KW-0472">Membrane</keyword>
<evidence type="ECO:0000256" key="1">
    <source>
        <dbReference type="SAM" id="Phobius"/>
    </source>
</evidence>
<evidence type="ECO:0000313" key="3">
    <source>
        <dbReference type="Proteomes" id="UP000309038"/>
    </source>
</evidence>
<comment type="caution">
    <text evidence="2">The sequence shown here is derived from an EMBL/GenBank/DDBJ whole genome shotgun (WGS) entry which is preliminary data.</text>
</comment>
<proteinExistence type="predicted"/>
<protein>
    <submittedName>
        <fullName evidence="2">Uncharacterized protein</fullName>
    </submittedName>
</protein>
<name>A0A4S4KS21_9APHY</name>
<dbReference type="AlphaFoldDB" id="A0A4S4KS21"/>
<keyword evidence="1" id="KW-1133">Transmembrane helix</keyword>
<dbReference type="EMBL" id="SGPJ01000027">
    <property type="protein sequence ID" value="THH01284.1"/>
    <property type="molecule type" value="Genomic_DNA"/>
</dbReference>
<gene>
    <name evidence="2" type="ORF">EW026_g1388</name>
</gene>
<dbReference type="Proteomes" id="UP000309038">
    <property type="component" value="Unassembled WGS sequence"/>
</dbReference>
<keyword evidence="3" id="KW-1185">Reference proteome</keyword>
<sequence>MLAPGAIPVLIPMAAAVAFAAWAYQMYEQTPKVVCCLLAYIVDLTNIMQSLFWLERARGKDKPVSFDLINLAIEAYCCSPVRNQIHGEIRNSNVLRLIHRDRTLDEVVRLIETYRFEPAAEYVQRATTLPLGW</sequence>
<accession>A0A4S4KS21</accession>
<keyword evidence="1" id="KW-0812">Transmembrane</keyword>